<sequence length="71" mass="8065">MHIVFFTFAGWGGWKGSLSINEFKELVTQQLTHLLKVVSSLDEKVKGLDENQDSELSSVSAGDRLQNWQRK</sequence>
<name>A0AAW0HT96_MYOGA</name>
<dbReference type="InterPro" id="IPR011992">
    <property type="entry name" value="EF-hand-dom_pair"/>
</dbReference>
<proteinExistence type="predicted"/>
<comment type="caution">
    <text evidence="3">The sequence shown here is derived from an EMBL/GenBank/DDBJ whole genome shotgun (WGS) entry which is preliminary data.</text>
</comment>
<dbReference type="InterPro" id="IPR013787">
    <property type="entry name" value="S100_Ca-bd_sub"/>
</dbReference>
<protein>
    <recommendedName>
        <fullName evidence="2">S100/CaBP-9k-type calcium binding subdomain domain-containing protein</fullName>
    </recommendedName>
</protein>
<evidence type="ECO:0000313" key="3">
    <source>
        <dbReference type="EMBL" id="KAK7805377.1"/>
    </source>
</evidence>
<feature type="compositionally biased region" description="Polar residues" evidence="1">
    <location>
        <begin position="54"/>
        <end position="71"/>
    </location>
</feature>
<organism evidence="3 4">
    <name type="scientific">Myodes glareolus</name>
    <name type="common">Bank vole</name>
    <name type="synonym">Clethrionomys glareolus</name>
    <dbReference type="NCBI Taxonomy" id="447135"/>
    <lineage>
        <taxon>Eukaryota</taxon>
        <taxon>Metazoa</taxon>
        <taxon>Chordata</taxon>
        <taxon>Craniata</taxon>
        <taxon>Vertebrata</taxon>
        <taxon>Euteleostomi</taxon>
        <taxon>Mammalia</taxon>
        <taxon>Eutheria</taxon>
        <taxon>Euarchontoglires</taxon>
        <taxon>Glires</taxon>
        <taxon>Rodentia</taxon>
        <taxon>Myomorpha</taxon>
        <taxon>Muroidea</taxon>
        <taxon>Cricetidae</taxon>
        <taxon>Arvicolinae</taxon>
        <taxon>Myodes</taxon>
    </lineage>
</organism>
<gene>
    <name evidence="3" type="ORF">U0070_003295</name>
</gene>
<evidence type="ECO:0000259" key="2">
    <source>
        <dbReference type="Pfam" id="PF01023"/>
    </source>
</evidence>
<accession>A0AAW0HT96</accession>
<feature type="domain" description="S100/CaBP-9k-type calcium binding subdomain" evidence="2">
    <location>
        <begin position="4"/>
        <end position="36"/>
    </location>
</feature>
<keyword evidence="4" id="KW-1185">Reference proteome</keyword>
<reference evidence="3 4" key="1">
    <citation type="journal article" date="2023" name="bioRxiv">
        <title>Conserved and derived expression patterns and positive selection on dental genes reveal complex evolutionary context of ever-growing rodent molars.</title>
        <authorList>
            <person name="Calamari Z.T."/>
            <person name="Song A."/>
            <person name="Cohen E."/>
            <person name="Akter M."/>
            <person name="Roy R.D."/>
            <person name="Hallikas O."/>
            <person name="Christensen M.M."/>
            <person name="Li P."/>
            <person name="Marangoni P."/>
            <person name="Jernvall J."/>
            <person name="Klein O.D."/>
        </authorList>
    </citation>
    <scope>NUCLEOTIDE SEQUENCE [LARGE SCALE GENOMIC DNA]</scope>
    <source>
        <strain evidence="3">V071</strain>
    </source>
</reference>
<evidence type="ECO:0000256" key="1">
    <source>
        <dbReference type="SAM" id="MobiDB-lite"/>
    </source>
</evidence>
<dbReference type="Proteomes" id="UP001488838">
    <property type="component" value="Unassembled WGS sequence"/>
</dbReference>
<feature type="region of interest" description="Disordered" evidence="1">
    <location>
        <begin position="48"/>
        <end position="71"/>
    </location>
</feature>
<dbReference type="Pfam" id="PF01023">
    <property type="entry name" value="S_100"/>
    <property type="match status" value="1"/>
</dbReference>
<dbReference type="Gene3D" id="1.10.238.10">
    <property type="entry name" value="EF-hand"/>
    <property type="match status" value="1"/>
</dbReference>
<evidence type="ECO:0000313" key="4">
    <source>
        <dbReference type="Proteomes" id="UP001488838"/>
    </source>
</evidence>
<dbReference type="SUPFAM" id="SSF47473">
    <property type="entry name" value="EF-hand"/>
    <property type="match status" value="1"/>
</dbReference>
<dbReference type="AlphaFoldDB" id="A0AAW0HT96"/>
<dbReference type="EMBL" id="JBBHLL010000342">
    <property type="protein sequence ID" value="KAK7805377.1"/>
    <property type="molecule type" value="Genomic_DNA"/>
</dbReference>